<dbReference type="EMBL" id="LDJM01000006">
    <property type="protein sequence ID" value="KRG79200.1"/>
    <property type="molecule type" value="Genomic_DNA"/>
</dbReference>
<comment type="caution">
    <text evidence="2">The sequence shown here is derived from an EMBL/GenBank/DDBJ whole genome shotgun (WGS) entry which is preliminary data.</text>
</comment>
<dbReference type="RefSeq" id="WP_057636633.1">
    <property type="nucleotide sequence ID" value="NZ_LDJM01000006.1"/>
</dbReference>
<evidence type="ECO:0000313" key="2">
    <source>
        <dbReference type="EMBL" id="KRG79200.1"/>
    </source>
</evidence>
<dbReference type="PATRIC" id="fig|336566.3.peg.2775"/>
<keyword evidence="3" id="KW-1185">Reference proteome</keyword>
<sequence length="336" mass="37056">MNNPPDTRTTLRLDWLREVLGNPLVGLERASTDAGMRSYWRTTGLVPSRIVMDAPPGLEDVGRWLAIGDRLAAAGVRVPQVLARNLGDGFLLLEDLGGPTLAQSLDIDSVDAGMDAALSQLLILQQMPDTDGLARFDQALLLRDSGLFEDWFIQRHLGLDLGCGDVERLQLGLRRLMDNALGQAQVPVHRDFMLRNLMPVADGPAVLDFQDLVIGPVAYDVASLMRDAFISWPEEKVSQWVAIYHARALASGIEVPADLASFARDVDFIGVQRHLKILGIFCRLHYRDGKSRYIADLPRFIAYLDNVLPRHAALAPLAELFEHTLKPALAARGEVA</sequence>
<gene>
    <name evidence="2" type="ORF">ABB30_02035</name>
</gene>
<proteinExistence type="predicted"/>
<dbReference type="Gene3D" id="3.90.1200.10">
    <property type="match status" value="1"/>
</dbReference>
<name>A0A0R0DC34_9GAMM</name>
<dbReference type="Proteomes" id="UP000050956">
    <property type="component" value="Unassembled WGS sequence"/>
</dbReference>
<keyword evidence="2" id="KW-0808">Transferase</keyword>
<organism evidence="2 3">
    <name type="scientific">Stenotrophomonas ginsengisoli</name>
    <dbReference type="NCBI Taxonomy" id="336566"/>
    <lineage>
        <taxon>Bacteria</taxon>
        <taxon>Pseudomonadati</taxon>
        <taxon>Pseudomonadota</taxon>
        <taxon>Gammaproteobacteria</taxon>
        <taxon>Lysobacterales</taxon>
        <taxon>Lysobacteraceae</taxon>
        <taxon>Stenotrophomonas</taxon>
    </lineage>
</organism>
<feature type="domain" description="Aminoglycoside phosphotransferase" evidence="1">
    <location>
        <begin position="29"/>
        <end position="249"/>
    </location>
</feature>
<reference evidence="2 3" key="1">
    <citation type="submission" date="2015-05" db="EMBL/GenBank/DDBJ databases">
        <title>Genome sequencing and analysis of members of genus Stenotrophomonas.</title>
        <authorList>
            <person name="Patil P.P."/>
            <person name="Midha S."/>
            <person name="Patil P.B."/>
        </authorList>
    </citation>
    <scope>NUCLEOTIDE SEQUENCE [LARGE SCALE GENOMIC DNA]</scope>
    <source>
        <strain evidence="2 3">DSM 24757</strain>
    </source>
</reference>
<dbReference type="InterPro" id="IPR002575">
    <property type="entry name" value="Aminoglycoside_PTrfase"/>
</dbReference>
<accession>A0A0R0DC34</accession>
<dbReference type="AlphaFoldDB" id="A0A0R0DC34"/>
<dbReference type="Pfam" id="PF01636">
    <property type="entry name" value="APH"/>
    <property type="match status" value="1"/>
</dbReference>
<dbReference type="SUPFAM" id="SSF56112">
    <property type="entry name" value="Protein kinase-like (PK-like)"/>
    <property type="match status" value="1"/>
</dbReference>
<dbReference type="InterPro" id="IPR011009">
    <property type="entry name" value="Kinase-like_dom_sf"/>
</dbReference>
<evidence type="ECO:0000259" key="1">
    <source>
        <dbReference type="Pfam" id="PF01636"/>
    </source>
</evidence>
<protein>
    <submittedName>
        <fullName evidence="2">Aminoglycoside phosphotransferase</fullName>
    </submittedName>
</protein>
<dbReference type="GO" id="GO:0016740">
    <property type="term" value="F:transferase activity"/>
    <property type="evidence" value="ECO:0007669"/>
    <property type="project" value="UniProtKB-KW"/>
</dbReference>
<dbReference type="OrthoDB" id="9809275at2"/>
<evidence type="ECO:0000313" key="3">
    <source>
        <dbReference type="Proteomes" id="UP000050956"/>
    </source>
</evidence>
<dbReference type="STRING" id="336566.ABB30_02035"/>
<dbReference type="Gene3D" id="3.30.200.20">
    <property type="entry name" value="Phosphorylase Kinase, domain 1"/>
    <property type="match status" value="1"/>
</dbReference>